<dbReference type="AlphaFoldDB" id="L0DC14"/>
<dbReference type="Proteomes" id="UP000010798">
    <property type="component" value="Chromosome"/>
</dbReference>
<dbReference type="GO" id="GO:0046872">
    <property type="term" value="F:metal ion binding"/>
    <property type="evidence" value="ECO:0007669"/>
    <property type="project" value="UniProtKB-KW"/>
</dbReference>
<dbReference type="PANTHER" id="PTHR43048:SF3">
    <property type="entry name" value="METHYLMALONYL-COA EPIMERASE, MITOCHONDRIAL"/>
    <property type="match status" value="1"/>
</dbReference>
<dbReference type="STRING" id="886293.Sinac_2478"/>
<keyword evidence="3" id="KW-0456">Lyase</keyword>
<dbReference type="OrthoDB" id="9788468at2"/>
<accession>L0DC14</accession>
<dbReference type="InterPro" id="IPR029068">
    <property type="entry name" value="Glyas_Bleomycin-R_OHBP_Dase"/>
</dbReference>
<sequence length="140" mass="15373">MILMSLHHVGILVQEIAKATEDYVRRFGCEVRSEIIHDPNQTAFVRFLSQPGDSVFLELVAPDSADSKLSNALSKGGGLNHLCYAVTNIEEACREMRPRGMFPVQAPMAAVAFPGRRIAWLIGRDGIPIELVERGPSGEI</sequence>
<proteinExistence type="predicted"/>
<dbReference type="KEGG" id="saci:Sinac_2478"/>
<evidence type="ECO:0000259" key="2">
    <source>
        <dbReference type="PROSITE" id="PS51819"/>
    </source>
</evidence>
<dbReference type="HOGENOM" id="CLU_046006_5_4_0"/>
<dbReference type="Gene3D" id="3.10.180.10">
    <property type="entry name" value="2,3-Dihydroxybiphenyl 1,2-Dioxygenase, domain 1"/>
    <property type="match status" value="1"/>
</dbReference>
<reference evidence="3 4" key="1">
    <citation type="submission" date="2012-02" db="EMBL/GenBank/DDBJ databases">
        <title>Complete sequence of chromosome of Singulisphaera acidiphila DSM 18658.</title>
        <authorList>
            <consortium name="US DOE Joint Genome Institute (JGI-PGF)"/>
            <person name="Lucas S."/>
            <person name="Copeland A."/>
            <person name="Lapidus A."/>
            <person name="Glavina del Rio T."/>
            <person name="Dalin E."/>
            <person name="Tice H."/>
            <person name="Bruce D."/>
            <person name="Goodwin L."/>
            <person name="Pitluck S."/>
            <person name="Peters L."/>
            <person name="Ovchinnikova G."/>
            <person name="Chertkov O."/>
            <person name="Kyrpides N."/>
            <person name="Mavromatis K."/>
            <person name="Ivanova N."/>
            <person name="Brettin T."/>
            <person name="Detter J.C."/>
            <person name="Han C."/>
            <person name="Larimer F."/>
            <person name="Land M."/>
            <person name="Hauser L."/>
            <person name="Markowitz V."/>
            <person name="Cheng J.-F."/>
            <person name="Hugenholtz P."/>
            <person name="Woyke T."/>
            <person name="Wu D."/>
            <person name="Tindall B."/>
            <person name="Pomrenke H."/>
            <person name="Brambilla E."/>
            <person name="Klenk H.-P."/>
            <person name="Eisen J.A."/>
        </authorList>
    </citation>
    <scope>NUCLEOTIDE SEQUENCE [LARGE SCALE GENOMIC DNA]</scope>
    <source>
        <strain evidence="4">ATCC BAA-1392 / DSM 18658 / VKM B-2454 / MOB10</strain>
    </source>
</reference>
<dbReference type="PANTHER" id="PTHR43048">
    <property type="entry name" value="METHYLMALONYL-COA EPIMERASE"/>
    <property type="match status" value="1"/>
</dbReference>
<dbReference type="GO" id="GO:0016829">
    <property type="term" value="F:lyase activity"/>
    <property type="evidence" value="ECO:0007669"/>
    <property type="project" value="UniProtKB-KW"/>
</dbReference>
<dbReference type="InterPro" id="IPR037523">
    <property type="entry name" value="VOC_core"/>
</dbReference>
<keyword evidence="1" id="KW-0479">Metal-binding</keyword>
<dbReference type="eggNOG" id="COG0346">
    <property type="taxonomic scope" value="Bacteria"/>
</dbReference>
<organism evidence="3 4">
    <name type="scientific">Singulisphaera acidiphila (strain ATCC BAA-1392 / DSM 18658 / VKM B-2454 / MOB10)</name>
    <dbReference type="NCBI Taxonomy" id="886293"/>
    <lineage>
        <taxon>Bacteria</taxon>
        <taxon>Pseudomonadati</taxon>
        <taxon>Planctomycetota</taxon>
        <taxon>Planctomycetia</taxon>
        <taxon>Isosphaerales</taxon>
        <taxon>Isosphaeraceae</taxon>
        <taxon>Singulisphaera</taxon>
    </lineage>
</organism>
<dbReference type="SUPFAM" id="SSF54593">
    <property type="entry name" value="Glyoxalase/Bleomycin resistance protein/Dihydroxybiphenyl dioxygenase"/>
    <property type="match status" value="1"/>
</dbReference>
<evidence type="ECO:0000256" key="1">
    <source>
        <dbReference type="ARBA" id="ARBA00022723"/>
    </source>
</evidence>
<name>L0DC14_SINAD</name>
<dbReference type="GO" id="GO:0046491">
    <property type="term" value="P:L-methylmalonyl-CoA metabolic process"/>
    <property type="evidence" value="ECO:0007669"/>
    <property type="project" value="TreeGrafter"/>
</dbReference>
<gene>
    <name evidence="3" type="ordered locus">Sinac_2478</name>
</gene>
<evidence type="ECO:0000313" key="4">
    <source>
        <dbReference type="Proteomes" id="UP000010798"/>
    </source>
</evidence>
<protein>
    <submittedName>
        <fullName evidence="3">Lactoylglutathione lyase-like lyase</fullName>
    </submittedName>
</protein>
<keyword evidence="4" id="KW-1185">Reference proteome</keyword>
<dbReference type="PROSITE" id="PS51819">
    <property type="entry name" value="VOC"/>
    <property type="match status" value="1"/>
</dbReference>
<feature type="domain" description="VOC" evidence="2">
    <location>
        <begin position="5"/>
        <end position="134"/>
    </location>
</feature>
<evidence type="ECO:0000313" key="3">
    <source>
        <dbReference type="EMBL" id="AGA26787.1"/>
    </source>
</evidence>
<dbReference type="InterPro" id="IPR051785">
    <property type="entry name" value="MMCE/EMCE_epimerase"/>
</dbReference>
<dbReference type="GO" id="GO:0004493">
    <property type="term" value="F:methylmalonyl-CoA epimerase activity"/>
    <property type="evidence" value="ECO:0007669"/>
    <property type="project" value="TreeGrafter"/>
</dbReference>
<dbReference type="EMBL" id="CP003364">
    <property type="protein sequence ID" value="AGA26787.1"/>
    <property type="molecule type" value="Genomic_DNA"/>
</dbReference>
<dbReference type="Pfam" id="PF13669">
    <property type="entry name" value="Glyoxalase_4"/>
    <property type="match status" value="1"/>
</dbReference>